<reference evidence="1 2" key="1">
    <citation type="journal article" date="2021" name="BMC Biol.">
        <title>Horizontally acquired antibacterial genes associated with adaptive radiation of ladybird beetles.</title>
        <authorList>
            <person name="Li H.S."/>
            <person name="Tang X.F."/>
            <person name="Huang Y.H."/>
            <person name="Xu Z.Y."/>
            <person name="Chen M.L."/>
            <person name="Du X.Y."/>
            <person name="Qiu B.Y."/>
            <person name="Chen P.T."/>
            <person name="Zhang W."/>
            <person name="Slipinski A."/>
            <person name="Escalona H.E."/>
            <person name="Waterhouse R.M."/>
            <person name="Zwick A."/>
            <person name="Pang H."/>
        </authorList>
    </citation>
    <scope>NUCLEOTIDE SEQUENCE [LARGE SCALE GENOMIC DNA]</scope>
    <source>
        <strain evidence="1">SYSU2018</strain>
    </source>
</reference>
<sequence length="66" mass="7448">MCMYGVRRVALNLIKSYLTDRKQCVVENDDAGNLVKSNWMTVERGVPQGPILGPPIYINHTNDLTQ</sequence>
<organism evidence="1 2">
    <name type="scientific">Cryptolaemus montrouzieri</name>
    <dbReference type="NCBI Taxonomy" id="559131"/>
    <lineage>
        <taxon>Eukaryota</taxon>
        <taxon>Metazoa</taxon>
        <taxon>Ecdysozoa</taxon>
        <taxon>Arthropoda</taxon>
        <taxon>Hexapoda</taxon>
        <taxon>Insecta</taxon>
        <taxon>Pterygota</taxon>
        <taxon>Neoptera</taxon>
        <taxon>Endopterygota</taxon>
        <taxon>Coleoptera</taxon>
        <taxon>Polyphaga</taxon>
        <taxon>Cucujiformia</taxon>
        <taxon>Coccinelloidea</taxon>
        <taxon>Coccinellidae</taxon>
        <taxon>Scymninae</taxon>
        <taxon>Scymnini</taxon>
        <taxon>Cryptolaemus</taxon>
    </lineage>
</organism>
<comment type="caution">
    <text evidence="1">The sequence shown here is derived from an EMBL/GenBank/DDBJ whole genome shotgun (WGS) entry which is preliminary data.</text>
</comment>
<dbReference type="AlphaFoldDB" id="A0ABD2MV63"/>
<proteinExistence type="predicted"/>
<dbReference type="EMBL" id="JABFTP020000021">
    <property type="protein sequence ID" value="KAL3270284.1"/>
    <property type="molecule type" value="Genomic_DNA"/>
</dbReference>
<dbReference type="Proteomes" id="UP001516400">
    <property type="component" value="Unassembled WGS sequence"/>
</dbReference>
<feature type="non-terminal residue" evidence="1">
    <location>
        <position position="66"/>
    </location>
</feature>
<accession>A0ABD2MV63</accession>
<keyword evidence="2" id="KW-1185">Reference proteome</keyword>
<evidence type="ECO:0008006" key="3">
    <source>
        <dbReference type="Google" id="ProtNLM"/>
    </source>
</evidence>
<gene>
    <name evidence="1" type="ORF">HHI36_009336</name>
</gene>
<evidence type="ECO:0000313" key="2">
    <source>
        <dbReference type="Proteomes" id="UP001516400"/>
    </source>
</evidence>
<evidence type="ECO:0000313" key="1">
    <source>
        <dbReference type="EMBL" id="KAL3270284.1"/>
    </source>
</evidence>
<protein>
    <recommendedName>
        <fullName evidence="3">Reverse transcriptase</fullName>
    </recommendedName>
</protein>
<name>A0ABD2MV63_9CUCU</name>